<keyword evidence="3 8" id="KW-0863">Zinc-finger</keyword>
<evidence type="ECO:0000256" key="7">
    <source>
        <dbReference type="ARBA" id="ARBA00023163"/>
    </source>
</evidence>
<dbReference type="Pfam" id="PF22811">
    <property type="entry name" value="Zn_ribbon_NrdR"/>
    <property type="match status" value="1"/>
</dbReference>
<protein>
    <recommendedName>
        <fullName evidence="8">Transcriptional repressor NrdR</fullName>
    </recommendedName>
</protein>
<evidence type="ECO:0000256" key="6">
    <source>
        <dbReference type="ARBA" id="ARBA00023125"/>
    </source>
</evidence>
<feature type="domain" description="ATP-cone" evidence="9">
    <location>
        <begin position="49"/>
        <end position="139"/>
    </location>
</feature>
<gene>
    <name evidence="8 10" type="primary">nrdR</name>
    <name evidence="10" type="ORF">VCB98_01520</name>
</gene>
<evidence type="ECO:0000256" key="5">
    <source>
        <dbReference type="ARBA" id="ARBA00023015"/>
    </source>
</evidence>
<dbReference type="AlphaFoldDB" id="A0AAP6JCP7"/>
<dbReference type="NCBIfam" id="TIGR00244">
    <property type="entry name" value="transcriptional regulator NrdR"/>
    <property type="match status" value="1"/>
</dbReference>
<evidence type="ECO:0000313" key="10">
    <source>
        <dbReference type="EMBL" id="MEA5444498.1"/>
    </source>
</evidence>
<evidence type="ECO:0000256" key="3">
    <source>
        <dbReference type="ARBA" id="ARBA00022771"/>
    </source>
</evidence>
<evidence type="ECO:0000259" key="9">
    <source>
        <dbReference type="PROSITE" id="PS51161"/>
    </source>
</evidence>
<keyword evidence="8" id="KW-0479">Metal-binding</keyword>
<evidence type="ECO:0000256" key="1">
    <source>
        <dbReference type="ARBA" id="ARBA00022491"/>
    </source>
</evidence>
<dbReference type="GO" id="GO:0005524">
    <property type="term" value="F:ATP binding"/>
    <property type="evidence" value="ECO:0007669"/>
    <property type="project" value="UniProtKB-UniRule"/>
</dbReference>
<keyword evidence="8" id="KW-0862">Zinc</keyword>
<dbReference type="PANTHER" id="PTHR30455">
    <property type="entry name" value="TRANSCRIPTIONAL REPRESSOR NRDR"/>
    <property type="match status" value="1"/>
</dbReference>
<dbReference type="EMBL" id="JAYGII010000002">
    <property type="protein sequence ID" value="MEA5444498.1"/>
    <property type="molecule type" value="Genomic_DNA"/>
</dbReference>
<evidence type="ECO:0000256" key="4">
    <source>
        <dbReference type="ARBA" id="ARBA00022840"/>
    </source>
</evidence>
<dbReference type="Pfam" id="PF03477">
    <property type="entry name" value="ATP-cone"/>
    <property type="match status" value="1"/>
</dbReference>
<name>A0AAP6JCP7_9GAMM</name>
<comment type="caution">
    <text evidence="10">The sequence shown here is derived from an EMBL/GenBank/DDBJ whole genome shotgun (WGS) entry which is preliminary data.</text>
</comment>
<organism evidence="10 11">
    <name type="scientific">Natronospira elongata</name>
    <dbReference type="NCBI Taxonomy" id="3110268"/>
    <lineage>
        <taxon>Bacteria</taxon>
        <taxon>Pseudomonadati</taxon>
        <taxon>Pseudomonadota</taxon>
        <taxon>Gammaproteobacteria</taxon>
        <taxon>Natronospirales</taxon>
        <taxon>Natronospiraceae</taxon>
        <taxon>Natronospira</taxon>
    </lineage>
</organism>
<comment type="function">
    <text evidence="8">Negatively regulates transcription of bacterial ribonucleotide reductase nrd genes and operons by binding to NrdR-boxes.</text>
</comment>
<accession>A0AAP6JCP7</accession>
<sequence length="175" mass="20159">MHCPFCNFEDTRVIDSRLAGEGSQVRRRRECGRCGERFTTFESAELVMPRVVKEGGSRVPFDEEKLRAGMTRALEKRPVDTEAVDAALARIMHRIRATGEREVKSRQIGEWVMDELRGLDEVAYVRFASVYRSFQDVEAFSEEIERLRATPDPALKRQQLTLLPDANGNRGKWRK</sequence>
<dbReference type="InterPro" id="IPR055173">
    <property type="entry name" value="NrdR-like_N"/>
</dbReference>
<dbReference type="RefSeq" id="WP_346049760.1">
    <property type="nucleotide sequence ID" value="NZ_JAYGII010000002.1"/>
</dbReference>
<keyword evidence="2 8" id="KW-0547">Nucleotide-binding</keyword>
<comment type="similarity">
    <text evidence="8">Belongs to the NrdR family.</text>
</comment>
<dbReference type="Proteomes" id="UP001302316">
    <property type="component" value="Unassembled WGS sequence"/>
</dbReference>
<evidence type="ECO:0000256" key="8">
    <source>
        <dbReference type="HAMAP-Rule" id="MF_00440"/>
    </source>
</evidence>
<keyword evidence="1 8" id="KW-0678">Repressor</keyword>
<dbReference type="GO" id="GO:0003677">
    <property type="term" value="F:DNA binding"/>
    <property type="evidence" value="ECO:0007669"/>
    <property type="project" value="UniProtKB-KW"/>
</dbReference>
<dbReference type="PANTHER" id="PTHR30455:SF2">
    <property type="entry name" value="TRANSCRIPTIONAL REPRESSOR NRDR"/>
    <property type="match status" value="1"/>
</dbReference>
<proteinExistence type="inferred from homology"/>
<dbReference type="GO" id="GO:0045892">
    <property type="term" value="P:negative regulation of DNA-templated transcription"/>
    <property type="evidence" value="ECO:0007669"/>
    <property type="project" value="UniProtKB-UniRule"/>
</dbReference>
<reference evidence="10 11" key="1">
    <citation type="submission" date="2023-12" db="EMBL/GenBank/DDBJ databases">
        <title>Whole-genome sequencing of halo(alkali)philic microorganisms from hypersaline lakes.</title>
        <authorList>
            <person name="Sorokin D.Y."/>
            <person name="Merkel A.Y."/>
            <person name="Messina E."/>
            <person name="Yakimov M."/>
        </authorList>
    </citation>
    <scope>NUCLEOTIDE SEQUENCE [LARGE SCALE GENOMIC DNA]</scope>
    <source>
        <strain evidence="10 11">AB-CW1</strain>
    </source>
</reference>
<dbReference type="InterPro" id="IPR005144">
    <property type="entry name" value="ATP-cone_dom"/>
</dbReference>
<dbReference type="PROSITE" id="PS51161">
    <property type="entry name" value="ATP_CONE"/>
    <property type="match status" value="1"/>
</dbReference>
<dbReference type="InterPro" id="IPR003796">
    <property type="entry name" value="RNR_NrdR-like"/>
</dbReference>
<dbReference type="HAMAP" id="MF_00440">
    <property type="entry name" value="NrdR"/>
    <property type="match status" value="1"/>
</dbReference>
<keyword evidence="5 8" id="KW-0805">Transcription regulation</keyword>
<keyword evidence="11" id="KW-1185">Reference proteome</keyword>
<comment type="cofactor">
    <cofactor evidence="8">
        <name>Zn(2+)</name>
        <dbReference type="ChEBI" id="CHEBI:29105"/>
    </cofactor>
    <text evidence="8">Binds 1 zinc ion.</text>
</comment>
<evidence type="ECO:0000256" key="2">
    <source>
        <dbReference type="ARBA" id="ARBA00022741"/>
    </source>
</evidence>
<keyword evidence="4 8" id="KW-0067">ATP-binding</keyword>
<feature type="zinc finger region" evidence="8">
    <location>
        <begin position="3"/>
        <end position="34"/>
    </location>
</feature>
<keyword evidence="7 8" id="KW-0804">Transcription</keyword>
<evidence type="ECO:0000313" key="11">
    <source>
        <dbReference type="Proteomes" id="UP001302316"/>
    </source>
</evidence>
<dbReference type="GO" id="GO:0008270">
    <property type="term" value="F:zinc ion binding"/>
    <property type="evidence" value="ECO:0007669"/>
    <property type="project" value="UniProtKB-UniRule"/>
</dbReference>
<keyword evidence="6 8" id="KW-0238">DNA-binding</keyword>